<dbReference type="EMBL" id="ML994614">
    <property type="protein sequence ID" value="KAF2193222.1"/>
    <property type="molecule type" value="Genomic_DNA"/>
</dbReference>
<dbReference type="GO" id="GO:0005524">
    <property type="term" value="F:ATP binding"/>
    <property type="evidence" value="ECO:0007669"/>
    <property type="project" value="UniProtKB-UniRule"/>
</dbReference>
<dbReference type="UniPathway" id="UPA00060">
    <property type="reaction ID" value="UER00597"/>
</dbReference>
<evidence type="ECO:0000313" key="10">
    <source>
        <dbReference type="Proteomes" id="UP000800200"/>
    </source>
</evidence>
<dbReference type="OrthoDB" id="25149at2759"/>
<evidence type="ECO:0000313" key="9">
    <source>
        <dbReference type="EMBL" id="KAF2193222.1"/>
    </source>
</evidence>
<name>A0A6A6EQG1_9PEZI</name>
<evidence type="ECO:0000256" key="4">
    <source>
        <dbReference type="ARBA" id="ARBA00022741"/>
    </source>
</evidence>
<organism evidence="9 10">
    <name type="scientific">Zopfia rhizophila CBS 207.26</name>
    <dbReference type="NCBI Taxonomy" id="1314779"/>
    <lineage>
        <taxon>Eukaryota</taxon>
        <taxon>Fungi</taxon>
        <taxon>Dikarya</taxon>
        <taxon>Ascomycota</taxon>
        <taxon>Pezizomycotina</taxon>
        <taxon>Dothideomycetes</taxon>
        <taxon>Dothideomycetes incertae sedis</taxon>
        <taxon>Zopfiaceae</taxon>
        <taxon>Zopfia</taxon>
    </lineage>
</organism>
<dbReference type="InterPro" id="IPR016966">
    <property type="entry name" value="Thiamin_pyrophosphokinase_euk"/>
</dbReference>
<comment type="catalytic activity">
    <reaction evidence="7">
        <text>thiamine + ATP = thiamine diphosphate + AMP + H(+)</text>
        <dbReference type="Rhea" id="RHEA:11576"/>
        <dbReference type="ChEBI" id="CHEBI:15378"/>
        <dbReference type="ChEBI" id="CHEBI:18385"/>
        <dbReference type="ChEBI" id="CHEBI:30616"/>
        <dbReference type="ChEBI" id="CHEBI:58937"/>
        <dbReference type="ChEBI" id="CHEBI:456215"/>
    </reaction>
</comment>
<evidence type="ECO:0000256" key="3">
    <source>
        <dbReference type="ARBA" id="ARBA00022679"/>
    </source>
</evidence>
<dbReference type="SUPFAM" id="SSF63862">
    <property type="entry name" value="Thiamin pyrophosphokinase, substrate-binding domain"/>
    <property type="match status" value="1"/>
</dbReference>
<keyword evidence="6 7" id="KW-0067">ATP-binding</keyword>
<evidence type="ECO:0000256" key="7">
    <source>
        <dbReference type="PIRNR" id="PIRNR031057"/>
    </source>
</evidence>
<dbReference type="GO" id="GO:0009229">
    <property type="term" value="P:thiamine diphosphate biosynthetic process"/>
    <property type="evidence" value="ECO:0007669"/>
    <property type="project" value="UniProtKB-UniRule"/>
</dbReference>
<protein>
    <recommendedName>
        <fullName evidence="7">Thiamine pyrophosphokinase</fullName>
        <ecNumber evidence="7">2.7.6.2</ecNumber>
    </recommendedName>
</protein>
<dbReference type="GO" id="GO:0030975">
    <property type="term" value="F:thiamine binding"/>
    <property type="evidence" value="ECO:0007669"/>
    <property type="project" value="UniProtKB-UniRule"/>
</dbReference>
<evidence type="ECO:0000256" key="2">
    <source>
        <dbReference type="ARBA" id="ARBA00006785"/>
    </source>
</evidence>
<keyword evidence="3 7" id="KW-0808">Transferase</keyword>
<reference evidence="9" key="1">
    <citation type="journal article" date="2020" name="Stud. Mycol.">
        <title>101 Dothideomycetes genomes: a test case for predicting lifestyles and emergence of pathogens.</title>
        <authorList>
            <person name="Haridas S."/>
            <person name="Albert R."/>
            <person name="Binder M."/>
            <person name="Bloem J."/>
            <person name="Labutti K."/>
            <person name="Salamov A."/>
            <person name="Andreopoulos B."/>
            <person name="Baker S."/>
            <person name="Barry K."/>
            <person name="Bills G."/>
            <person name="Bluhm B."/>
            <person name="Cannon C."/>
            <person name="Castanera R."/>
            <person name="Culley D."/>
            <person name="Daum C."/>
            <person name="Ezra D."/>
            <person name="Gonzalez J."/>
            <person name="Henrissat B."/>
            <person name="Kuo A."/>
            <person name="Liang C."/>
            <person name="Lipzen A."/>
            <person name="Lutzoni F."/>
            <person name="Magnuson J."/>
            <person name="Mondo S."/>
            <person name="Nolan M."/>
            <person name="Ohm R."/>
            <person name="Pangilinan J."/>
            <person name="Park H.-J."/>
            <person name="Ramirez L."/>
            <person name="Alfaro M."/>
            <person name="Sun H."/>
            <person name="Tritt A."/>
            <person name="Yoshinaga Y."/>
            <person name="Zwiers L.-H."/>
            <person name="Turgeon B."/>
            <person name="Goodwin S."/>
            <person name="Spatafora J."/>
            <person name="Crous P."/>
            <person name="Grigoriev I."/>
        </authorList>
    </citation>
    <scope>NUCLEOTIDE SEQUENCE</scope>
    <source>
        <strain evidence="9">CBS 207.26</strain>
    </source>
</reference>
<feature type="domain" description="Thiamin pyrophosphokinase thiamin-binding" evidence="8">
    <location>
        <begin position="180"/>
        <end position="248"/>
    </location>
</feature>
<dbReference type="InterPro" id="IPR007371">
    <property type="entry name" value="TPK_catalytic"/>
</dbReference>
<dbReference type="EC" id="2.7.6.2" evidence="7"/>
<dbReference type="CDD" id="cd07995">
    <property type="entry name" value="TPK"/>
    <property type="match status" value="1"/>
</dbReference>
<comment type="similarity">
    <text evidence="2 7">Belongs to the thiamine pyrophosphokinase family.</text>
</comment>
<accession>A0A6A6EQG1</accession>
<dbReference type="Proteomes" id="UP000800200">
    <property type="component" value="Unassembled WGS sequence"/>
</dbReference>
<dbReference type="SMART" id="SM00983">
    <property type="entry name" value="TPK_B1_binding"/>
    <property type="match status" value="1"/>
</dbReference>
<keyword evidence="4 7" id="KW-0547">Nucleotide-binding</keyword>
<gene>
    <name evidence="9" type="ORF">K469DRAFT_619867</name>
</gene>
<evidence type="ECO:0000256" key="6">
    <source>
        <dbReference type="ARBA" id="ARBA00022840"/>
    </source>
</evidence>
<dbReference type="PIRSF" id="PIRSF031057">
    <property type="entry name" value="Thiamin_pyrophosphokinase"/>
    <property type="match status" value="1"/>
</dbReference>
<dbReference type="SUPFAM" id="SSF63999">
    <property type="entry name" value="Thiamin pyrophosphokinase, catalytic domain"/>
    <property type="match status" value="1"/>
</dbReference>
<keyword evidence="10" id="KW-1185">Reference proteome</keyword>
<dbReference type="Pfam" id="PF04263">
    <property type="entry name" value="TPK_catalytic"/>
    <property type="match status" value="1"/>
</dbReference>
<dbReference type="PANTHER" id="PTHR13622:SF8">
    <property type="entry name" value="THIAMIN PYROPHOSPHOKINASE 1"/>
    <property type="match status" value="1"/>
</dbReference>
<dbReference type="Pfam" id="PF04265">
    <property type="entry name" value="TPK_B1_binding"/>
    <property type="match status" value="1"/>
</dbReference>
<keyword evidence="5 7" id="KW-0418">Kinase</keyword>
<dbReference type="GO" id="GO:0004788">
    <property type="term" value="F:thiamine diphosphokinase activity"/>
    <property type="evidence" value="ECO:0007669"/>
    <property type="project" value="UniProtKB-UniRule"/>
</dbReference>
<dbReference type="GO" id="GO:0016301">
    <property type="term" value="F:kinase activity"/>
    <property type="evidence" value="ECO:0007669"/>
    <property type="project" value="UniProtKB-UniRule"/>
</dbReference>
<dbReference type="InterPro" id="IPR036371">
    <property type="entry name" value="TPK_B1-bd_sf"/>
</dbReference>
<proteinExistence type="inferred from homology"/>
<evidence type="ECO:0000256" key="5">
    <source>
        <dbReference type="ARBA" id="ARBA00022777"/>
    </source>
</evidence>
<dbReference type="GO" id="GO:0006772">
    <property type="term" value="P:thiamine metabolic process"/>
    <property type="evidence" value="ECO:0007669"/>
    <property type="project" value="InterPro"/>
</dbReference>
<dbReference type="NCBIfam" id="TIGR01378">
    <property type="entry name" value="thi_PPkinase"/>
    <property type="match status" value="1"/>
</dbReference>
<dbReference type="InterPro" id="IPR006282">
    <property type="entry name" value="Thi_PPkinase"/>
</dbReference>
<dbReference type="PANTHER" id="PTHR13622">
    <property type="entry name" value="THIAMIN PYROPHOSPHOKINASE"/>
    <property type="match status" value="1"/>
</dbReference>
<dbReference type="Gene3D" id="3.40.50.10240">
    <property type="entry name" value="Thiamin pyrophosphokinase, catalytic domain"/>
    <property type="match status" value="1"/>
</dbReference>
<dbReference type="InterPro" id="IPR007373">
    <property type="entry name" value="Thiamin_PyroPKinase_B1-bd"/>
</dbReference>
<evidence type="ECO:0000256" key="1">
    <source>
        <dbReference type="ARBA" id="ARBA00005078"/>
    </source>
</evidence>
<dbReference type="AlphaFoldDB" id="A0A6A6EQG1"/>
<dbReference type="InterPro" id="IPR036759">
    <property type="entry name" value="TPK_catalytic_sf"/>
</dbReference>
<sequence length="270" mass="30021">MSVAETREFNPGLFLAGGPLPVGSLSPHLLILNQPITSFEVFSRLWKHTQYRICADGGANRLYDMLDGTLKAAREDYLPNAIHGDLDSLRDDVRQYYTSHGVEVSQDHDQYSTDFGKAMKKISLIHSPSSQREILVLGTLAGRIDQGIGLLHEMIREETRDTKLRLWLFSESSVSFILKSTHNVIRGTASTGFFTENIGLLPIYGPAIITTSGLEWDVKDWETQMGHQVSTSNHIAAEEIHVQTSAPILFTVERTPLATSVQTRVDPESA</sequence>
<comment type="pathway">
    <text evidence="1 7">Cofactor biosynthesis; thiamine diphosphate biosynthesis; thiamine diphosphate from thiamine: step 1/1.</text>
</comment>
<evidence type="ECO:0000259" key="8">
    <source>
        <dbReference type="SMART" id="SM00983"/>
    </source>
</evidence>